<name>A0A077LVK8_9MICO</name>
<dbReference type="AlphaFoldDB" id="A0A077LVK8"/>
<organism evidence="1 2">
    <name type="scientific">Nostocoides japonicum T1-X7</name>
    <dbReference type="NCBI Taxonomy" id="1194083"/>
    <lineage>
        <taxon>Bacteria</taxon>
        <taxon>Bacillati</taxon>
        <taxon>Actinomycetota</taxon>
        <taxon>Actinomycetes</taxon>
        <taxon>Micrococcales</taxon>
        <taxon>Intrasporangiaceae</taxon>
        <taxon>Nostocoides</taxon>
    </lineage>
</organism>
<dbReference type="STRING" id="1194083.BN12_150026"/>
<evidence type="ECO:0000313" key="1">
    <source>
        <dbReference type="EMBL" id="CCH76852.1"/>
    </source>
</evidence>
<evidence type="ECO:0000313" key="2">
    <source>
        <dbReference type="Proteomes" id="UP000035721"/>
    </source>
</evidence>
<comment type="caution">
    <text evidence="1">The sequence shown here is derived from an EMBL/GenBank/DDBJ whole genome shotgun (WGS) entry which is preliminary data.</text>
</comment>
<accession>A0A077LVK8</accession>
<reference evidence="1 2" key="1">
    <citation type="journal article" date="2013" name="ISME J.">
        <title>A metabolic model for members of the genus Tetrasphaera involved in enhanced biological phosphorus removal.</title>
        <authorList>
            <person name="Kristiansen R."/>
            <person name="Nguyen H.T.T."/>
            <person name="Saunders A.M."/>
            <person name="Nielsen J.L."/>
            <person name="Wimmer R."/>
            <person name="Le V.Q."/>
            <person name="McIlroy S.J."/>
            <person name="Petrovski S."/>
            <person name="Seviour R.J."/>
            <person name="Calteau A."/>
            <person name="Nielsen K.L."/>
            <person name="Nielsen P.H."/>
        </authorList>
    </citation>
    <scope>NUCLEOTIDE SEQUENCE [LARGE SCALE GENOMIC DNA]</scope>
    <source>
        <strain evidence="1 2">T1-X7</strain>
    </source>
</reference>
<sequence length="63" mass="6717">MHHPSARLVAVWHPIGACAPLVGPGPGWLARLVAVWHPIGACAPLVGPWRAARVGPWRVLDTD</sequence>
<protein>
    <submittedName>
        <fullName evidence="1">Uncharacterized protein</fullName>
    </submittedName>
</protein>
<dbReference type="EMBL" id="CAJB01000057">
    <property type="protein sequence ID" value="CCH76852.1"/>
    <property type="molecule type" value="Genomic_DNA"/>
</dbReference>
<proteinExistence type="predicted"/>
<gene>
    <name evidence="1" type="ORF">BN12_150026</name>
</gene>
<dbReference type="Proteomes" id="UP000035721">
    <property type="component" value="Unassembled WGS sequence"/>
</dbReference>
<keyword evidence="2" id="KW-1185">Reference proteome</keyword>